<dbReference type="EMBL" id="JAWRVE010000114">
    <property type="protein sequence ID" value="KAL1857398.1"/>
    <property type="molecule type" value="Genomic_DNA"/>
</dbReference>
<protein>
    <submittedName>
        <fullName evidence="2">Uncharacterized protein</fullName>
    </submittedName>
</protein>
<feature type="region of interest" description="Disordered" evidence="1">
    <location>
        <begin position="1"/>
        <end position="137"/>
    </location>
</feature>
<evidence type="ECO:0000313" key="3">
    <source>
        <dbReference type="Proteomes" id="UP001583177"/>
    </source>
</evidence>
<keyword evidence="3" id="KW-1185">Reference proteome</keyword>
<comment type="caution">
    <text evidence="2">The sequence shown here is derived from an EMBL/GenBank/DDBJ whole genome shotgun (WGS) entry which is preliminary data.</text>
</comment>
<name>A0ABR3WAK7_9PEZI</name>
<organism evidence="2 3">
    <name type="scientific">Diaporthe australafricana</name>
    <dbReference type="NCBI Taxonomy" id="127596"/>
    <lineage>
        <taxon>Eukaryota</taxon>
        <taxon>Fungi</taxon>
        <taxon>Dikarya</taxon>
        <taxon>Ascomycota</taxon>
        <taxon>Pezizomycotina</taxon>
        <taxon>Sordariomycetes</taxon>
        <taxon>Sordariomycetidae</taxon>
        <taxon>Diaporthales</taxon>
        <taxon>Diaporthaceae</taxon>
        <taxon>Diaporthe</taxon>
    </lineage>
</organism>
<feature type="compositionally biased region" description="Low complexity" evidence="1">
    <location>
        <begin position="58"/>
        <end position="74"/>
    </location>
</feature>
<feature type="compositionally biased region" description="Polar residues" evidence="1">
    <location>
        <begin position="121"/>
        <end position="137"/>
    </location>
</feature>
<feature type="compositionally biased region" description="Pro residues" evidence="1">
    <location>
        <begin position="35"/>
        <end position="45"/>
    </location>
</feature>
<gene>
    <name evidence="2" type="ORF">Daus18300_010371</name>
</gene>
<sequence>MNQDLAAWQGSASPAHSSSRHQQQQAPSDELEIESPPPPYTPPKIQPAQPKMSDHSSNKQSSSDNMSSSSSGDGSAAGDVPLLSQPWQPKPRAMPPSPTTPMSSIRSRAAADEPYAPEPAMSTSPDPWASNNGGACC</sequence>
<dbReference type="Proteomes" id="UP001583177">
    <property type="component" value="Unassembled WGS sequence"/>
</dbReference>
<reference evidence="2 3" key="1">
    <citation type="journal article" date="2024" name="IMA Fungus">
        <title>IMA Genome - F19 : A genome assembly and annotation guide to empower mycologists, including annotated draft genome sequences of Ceratocystis pirilliformis, Diaporthe australafricana, Fusarium ophioides, Paecilomyces lecythidis, and Sporothrix stenoceras.</title>
        <authorList>
            <person name="Aylward J."/>
            <person name="Wilson A.M."/>
            <person name="Visagie C.M."/>
            <person name="Spraker J."/>
            <person name="Barnes I."/>
            <person name="Buitendag C."/>
            <person name="Ceriani C."/>
            <person name="Del Mar Angel L."/>
            <person name="du Plessis D."/>
            <person name="Fuchs T."/>
            <person name="Gasser K."/>
            <person name="Kramer D."/>
            <person name="Li W."/>
            <person name="Munsamy K."/>
            <person name="Piso A."/>
            <person name="Price J.L."/>
            <person name="Sonnekus B."/>
            <person name="Thomas C."/>
            <person name="van der Nest A."/>
            <person name="van Dijk A."/>
            <person name="van Heerden A."/>
            <person name="van Vuuren N."/>
            <person name="Yilmaz N."/>
            <person name="Duong T.A."/>
            <person name="van der Merwe N.A."/>
            <person name="Wingfield M.J."/>
            <person name="Wingfield B.D."/>
        </authorList>
    </citation>
    <scope>NUCLEOTIDE SEQUENCE [LARGE SCALE GENOMIC DNA]</scope>
    <source>
        <strain evidence="2 3">CMW 18300</strain>
    </source>
</reference>
<evidence type="ECO:0000313" key="2">
    <source>
        <dbReference type="EMBL" id="KAL1857398.1"/>
    </source>
</evidence>
<feature type="compositionally biased region" description="Pro residues" evidence="1">
    <location>
        <begin position="88"/>
        <end position="99"/>
    </location>
</feature>
<feature type="compositionally biased region" description="Low complexity" evidence="1">
    <location>
        <begin position="11"/>
        <end position="28"/>
    </location>
</feature>
<proteinExistence type="predicted"/>
<evidence type="ECO:0000256" key="1">
    <source>
        <dbReference type="SAM" id="MobiDB-lite"/>
    </source>
</evidence>
<accession>A0ABR3WAK7</accession>